<evidence type="ECO:0008006" key="3">
    <source>
        <dbReference type="Google" id="ProtNLM"/>
    </source>
</evidence>
<dbReference type="Pfam" id="PF11185">
    <property type="entry name" value="DUF2971"/>
    <property type="match status" value="1"/>
</dbReference>
<dbReference type="AlphaFoldDB" id="A0A2K9EI52"/>
<reference evidence="1 2" key="1">
    <citation type="submission" date="2017-12" db="EMBL/GenBank/DDBJ databases">
        <authorList>
            <person name="Hurst M.R.H."/>
        </authorList>
    </citation>
    <scope>NUCLEOTIDE SEQUENCE [LARGE SCALE GENOMIC DNA]</scope>
    <source>
        <strain evidence="1 2">BM15</strain>
    </source>
</reference>
<dbReference type="InterPro" id="IPR021352">
    <property type="entry name" value="DUF2971"/>
</dbReference>
<evidence type="ECO:0000313" key="1">
    <source>
        <dbReference type="EMBL" id="AUH34668.1"/>
    </source>
</evidence>
<proteinExistence type="predicted"/>
<evidence type="ECO:0000313" key="2">
    <source>
        <dbReference type="Proteomes" id="UP000233742"/>
    </source>
</evidence>
<protein>
    <recommendedName>
        <fullName evidence="3">DUF2971 domain-containing protein</fullName>
    </recommendedName>
</protein>
<dbReference type="Proteomes" id="UP000233742">
    <property type="component" value="Chromosome"/>
</dbReference>
<keyword evidence="2" id="KW-1185">Reference proteome</keyword>
<name>A0A2K9EI52_9RHOB</name>
<sequence>MDLVFNRDGYCGVKCSLPKDYNDPYELFLGVDLNVSTESLATYRDIIQELPHFPTTCFSKSPIVAPMWAHYAQNHSGFVLEFDVESLKDNFEEIEIRDVDYKAEPNPALADSLERAAVTKKPRHAVWLRQAVLTEAYFSKYQEWSYEQECRLVDRNQYVEDVGGNKILFVPSDCVAAMIVGSKFPEDKKAQSKDVAVAQGIDWYQLGIGKSLPLPYMTSSDDGAYVFEAGEITEALGVCESCSEPLPLGGELCVWCSITDDHAEEAARGNPFRILDHYGRLEEYFEGVRNIESRRKK</sequence>
<accession>A0A2K9EI52</accession>
<dbReference type="KEGG" id="paro:CUV01_15905"/>
<gene>
    <name evidence="1" type="ORF">CUV01_15905</name>
</gene>
<organism evidence="1 2">
    <name type="scientific">Paracoccus tegillarcae</name>
    <dbReference type="NCBI Taxonomy" id="1529068"/>
    <lineage>
        <taxon>Bacteria</taxon>
        <taxon>Pseudomonadati</taxon>
        <taxon>Pseudomonadota</taxon>
        <taxon>Alphaproteobacteria</taxon>
        <taxon>Rhodobacterales</taxon>
        <taxon>Paracoccaceae</taxon>
        <taxon>Paracoccus</taxon>
    </lineage>
</organism>
<dbReference type="EMBL" id="CP025408">
    <property type="protein sequence ID" value="AUH34668.1"/>
    <property type="molecule type" value="Genomic_DNA"/>
</dbReference>
<dbReference type="OrthoDB" id="4119964at2"/>